<gene>
    <name evidence="1" type="ORF">R9Z33_00115</name>
</gene>
<dbReference type="RefSeq" id="WP_318649259.1">
    <property type="nucleotide sequence ID" value="NZ_CP137852.1"/>
</dbReference>
<keyword evidence="2" id="KW-1185">Reference proteome</keyword>
<proteinExistence type="predicted"/>
<evidence type="ECO:0008006" key="3">
    <source>
        <dbReference type="Google" id="ProtNLM"/>
    </source>
</evidence>
<accession>A0ABZ0PHT5</accession>
<sequence>MRLPLLALLAFTGCGAPDYTPVRDWASTASLALDEPALGQTGSLAMQQALVTYLHAVSVLASDGVLPYRESPFSTLAITAGQDSERGGQAVAALGLLLRHANRTNAQAPQLRDNIVAADPHVQALVQSLAATMAREGTDSPARRQYLFVLSQVGQGHALLKAQASSITQEEAVQRIRAAEDQLRRSAARTWPG</sequence>
<evidence type="ECO:0000313" key="2">
    <source>
        <dbReference type="Proteomes" id="UP001305521"/>
    </source>
</evidence>
<dbReference type="Proteomes" id="UP001305521">
    <property type="component" value="Chromosome"/>
</dbReference>
<reference evidence="1 2" key="1">
    <citation type="submission" date="2023-11" db="EMBL/GenBank/DDBJ databases">
        <title>Arctic aerobic anoxygenic photoheterotroph Sediminicoccus rosea KRV36 adapts its photosynthesis to long days of polar summer.</title>
        <authorList>
            <person name="Tomasch J."/>
            <person name="Kopejtka K."/>
            <person name="Bily T."/>
            <person name="Gardiner A.T."/>
            <person name="Gardian Z."/>
            <person name="Shivaramu S."/>
            <person name="Koblizek M."/>
            <person name="Engelhardt F."/>
            <person name="Kaftan D."/>
        </authorList>
    </citation>
    <scope>NUCLEOTIDE SEQUENCE [LARGE SCALE GENOMIC DNA]</scope>
    <source>
        <strain evidence="1 2">R-30</strain>
    </source>
</reference>
<dbReference type="EMBL" id="CP137852">
    <property type="protein sequence ID" value="WPB85293.1"/>
    <property type="molecule type" value="Genomic_DNA"/>
</dbReference>
<protein>
    <recommendedName>
        <fullName evidence="3">DUF305 domain-containing protein</fullName>
    </recommendedName>
</protein>
<name>A0ABZ0PHT5_9PROT</name>
<organism evidence="1 2">
    <name type="scientific">Sediminicoccus rosea</name>
    <dbReference type="NCBI Taxonomy" id="1225128"/>
    <lineage>
        <taxon>Bacteria</taxon>
        <taxon>Pseudomonadati</taxon>
        <taxon>Pseudomonadota</taxon>
        <taxon>Alphaproteobacteria</taxon>
        <taxon>Acetobacterales</taxon>
        <taxon>Roseomonadaceae</taxon>
        <taxon>Sediminicoccus</taxon>
    </lineage>
</organism>
<evidence type="ECO:0000313" key="1">
    <source>
        <dbReference type="EMBL" id="WPB85293.1"/>
    </source>
</evidence>